<dbReference type="Pfam" id="PF13614">
    <property type="entry name" value="AAA_31"/>
    <property type="match status" value="1"/>
</dbReference>
<dbReference type="InterPro" id="IPR050625">
    <property type="entry name" value="ParA/MinD_ATPase"/>
</dbReference>
<protein>
    <submittedName>
        <fullName evidence="2">Cell division ATPase MinD</fullName>
    </submittedName>
</protein>
<sequence>MTATIFTIVSGKGGVGTTTAAINLSAALAGFAKNTLIIDTDIGMPTVGLMLGIETSKASLHDVLAGTAELKDAIYDGPNNLHVLPGSISLHSFVNANTDAISDILDTVKEKYDYVIIDSPTGINKNSILSISLADEVIQVMNPDIVSLAGAMKIQTISDSMGKPFRGVFINRTGVNPNELSNDRIESTLGLRILETIIEDNSVRNSLAFKTPVVMKYPGSPVAVCFNRQAAEIAGIKAPVEDLSAEVKEKKKKGKRFSLSKNKE</sequence>
<organism evidence="2 3">
    <name type="scientific">Methanolobus mangrovi</name>
    <dbReference type="NCBI Taxonomy" id="3072977"/>
    <lineage>
        <taxon>Archaea</taxon>
        <taxon>Methanobacteriati</taxon>
        <taxon>Methanobacteriota</taxon>
        <taxon>Stenosarchaea group</taxon>
        <taxon>Methanomicrobia</taxon>
        <taxon>Methanosarcinales</taxon>
        <taxon>Methanosarcinaceae</taxon>
        <taxon>Methanolobus</taxon>
    </lineage>
</organism>
<dbReference type="GO" id="GO:0016887">
    <property type="term" value="F:ATP hydrolysis activity"/>
    <property type="evidence" value="ECO:0007669"/>
    <property type="project" value="TreeGrafter"/>
</dbReference>
<dbReference type="GO" id="GO:0005829">
    <property type="term" value="C:cytosol"/>
    <property type="evidence" value="ECO:0007669"/>
    <property type="project" value="TreeGrafter"/>
</dbReference>
<dbReference type="InterPro" id="IPR025669">
    <property type="entry name" value="AAA_dom"/>
</dbReference>
<name>A0AA51UHI1_9EURY</name>
<dbReference type="GO" id="GO:0005524">
    <property type="term" value="F:ATP binding"/>
    <property type="evidence" value="ECO:0007669"/>
    <property type="project" value="TreeGrafter"/>
</dbReference>
<dbReference type="GeneID" id="84229625"/>
<reference evidence="2" key="1">
    <citation type="submission" date="2023-08" db="EMBL/GenBank/DDBJ databases">
        <title>Methanolobus mangrovi sp. nov. and Methanolobus sediminis sp. nov, two novel methylotrophic methanogens isolated from mangrove sediments in China.</title>
        <authorList>
            <person name="Zhou J."/>
        </authorList>
    </citation>
    <scope>NUCLEOTIDE SEQUENCE</scope>
    <source>
        <strain evidence="2">FTZ2</strain>
    </source>
</reference>
<dbReference type="PANTHER" id="PTHR43384">
    <property type="entry name" value="SEPTUM SITE-DETERMINING PROTEIN MIND HOMOLOG, CHLOROPLASTIC-RELATED"/>
    <property type="match status" value="1"/>
</dbReference>
<evidence type="ECO:0000259" key="1">
    <source>
        <dbReference type="Pfam" id="PF13614"/>
    </source>
</evidence>
<dbReference type="Proteomes" id="UP001183006">
    <property type="component" value="Chromosome"/>
</dbReference>
<gene>
    <name evidence="2" type="primary">minD</name>
    <name evidence="2" type="ORF">RE476_05750</name>
</gene>
<evidence type="ECO:0000313" key="3">
    <source>
        <dbReference type="Proteomes" id="UP001183006"/>
    </source>
</evidence>
<dbReference type="GO" id="GO:0051782">
    <property type="term" value="P:negative regulation of cell division"/>
    <property type="evidence" value="ECO:0007669"/>
    <property type="project" value="TreeGrafter"/>
</dbReference>
<dbReference type="GO" id="GO:0009898">
    <property type="term" value="C:cytoplasmic side of plasma membrane"/>
    <property type="evidence" value="ECO:0007669"/>
    <property type="project" value="TreeGrafter"/>
</dbReference>
<keyword evidence="3" id="KW-1185">Reference proteome</keyword>
<dbReference type="GO" id="GO:0051301">
    <property type="term" value="P:cell division"/>
    <property type="evidence" value="ECO:0007669"/>
    <property type="project" value="UniProtKB-KW"/>
</dbReference>
<dbReference type="NCBIfam" id="TIGR01969">
    <property type="entry name" value="minD_arch"/>
    <property type="match status" value="1"/>
</dbReference>
<proteinExistence type="predicted"/>
<dbReference type="RefSeq" id="WP_309309439.1">
    <property type="nucleotide sequence ID" value="NZ_CP133594.1"/>
</dbReference>
<accession>A0AA51UHI1</accession>
<dbReference type="PANTHER" id="PTHR43384:SF10">
    <property type="entry name" value="ATPASE INVOLVED IN CHROMOSOME PARTITIONING, PARA_MIND FAMILY"/>
    <property type="match status" value="1"/>
</dbReference>
<dbReference type="InterPro" id="IPR027417">
    <property type="entry name" value="P-loop_NTPase"/>
</dbReference>
<dbReference type="KEGG" id="mmav:RE476_05750"/>
<keyword evidence="2" id="KW-0132">Cell division</keyword>
<feature type="domain" description="AAA" evidence="1">
    <location>
        <begin position="5"/>
        <end position="156"/>
    </location>
</feature>
<dbReference type="EMBL" id="CP133594">
    <property type="protein sequence ID" value="WMW23323.1"/>
    <property type="molecule type" value="Genomic_DNA"/>
</dbReference>
<evidence type="ECO:0000313" key="2">
    <source>
        <dbReference type="EMBL" id="WMW23323.1"/>
    </source>
</evidence>
<dbReference type="SUPFAM" id="SSF52540">
    <property type="entry name" value="P-loop containing nucleoside triphosphate hydrolases"/>
    <property type="match status" value="1"/>
</dbReference>
<dbReference type="AlphaFoldDB" id="A0AA51UHI1"/>
<keyword evidence="2" id="KW-0131">Cell cycle</keyword>
<dbReference type="InterPro" id="IPR010224">
    <property type="entry name" value="MinD_archaea"/>
</dbReference>
<dbReference type="Gene3D" id="3.40.50.300">
    <property type="entry name" value="P-loop containing nucleotide triphosphate hydrolases"/>
    <property type="match status" value="1"/>
</dbReference>